<dbReference type="GO" id="GO:0005802">
    <property type="term" value="C:trans-Golgi network"/>
    <property type="evidence" value="ECO:0007669"/>
    <property type="project" value="TreeGrafter"/>
</dbReference>
<dbReference type="EMBL" id="SOYY01000012">
    <property type="protein sequence ID" value="KAA0714443.1"/>
    <property type="molecule type" value="Genomic_DNA"/>
</dbReference>
<proteinExistence type="predicted"/>
<feature type="transmembrane region" description="Helical" evidence="1">
    <location>
        <begin position="159"/>
        <end position="182"/>
    </location>
</feature>
<feature type="signal peptide" evidence="2">
    <location>
        <begin position="1"/>
        <end position="21"/>
    </location>
</feature>
<keyword evidence="1" id="KW-0812">Transmembrane</keyword>
<accession>A0A5A9NXV4</accession>
<evidence type="ECO:0000313" key="4">
    <source>
        <dbReference type="Proteomes" id="UP000324632"/>
    </source>
</evidence>
<keyword evidence="1" id="KW-0472">Membrane</keyword>
<evidence type="ECO:0000256" key="2">
    <source>
        <dbReference type="SAM" id="SignalP"/>
    </source>
</evidence>
<dbReference type="Proteomes" id="UP000324632">
    <property type="component" value="Chromosome 12"/>
</dbReference>
<gene>
    <name evidence="3" type="ORF">E1301_Tti020549</name>
</gene>
<comment type="caution">
    <text evidence="3">The sequence shown here is derived from an EMBL/GenBank/DDBJ whole genome shotgun (WGS) entry which is preliminary data.</text>
</comment>
<protein>
    <submittedName>
        <fullName evidence="3">Uncharacterized protein</fullName>
    </submittedName>
</protein>
<dbReference type="PANTHER" id="PTHR15071:SF34">
    <property type="entry name" value="MRH DOMAIN-CONTAINING PROTEIN"/>
    <property type="match status" value="1"/>
</dbReference>
<keyword evidence="1" id="KW-1133">Transmembrane helix</keyword>
<keyword evidence="2" id="KW-0732">Signal</keyword>
<name>A0A5A9NXV4_9TELE</name>
<organism evidence="3 4">
    <name type="scientific">Triplophysa tibetana</name>
    <dbReference type="NCBI Taxonomy" id="1572043"/>
    <lineage>
        <taxon>Eukaryota</taxon>
        <taxon>Metazoa</taxon>
        <taxon>Chordata</taxon>
        <taxon>Craniata</taxon>
        <taxon>Vertebrata</taxon>
        <taxon>Euteleostomi</taxon>
        <taxon>Actinopterygii</taxon>
        <taxon>Neopterygii</taxon>
        <taxon>Teleostei</taxon>
        <taxon>Ostariophysi</taxon>
        <taxon>Cypriniformes</taxon>
        <taxon>Nemacheilidae</taxon>
        <taxon>Triplophysa</taxon>
    </lineage>
</organism>
<dbReference type="AlphaFoldDB" id="A0A5A9NXV4"/>
<keyword evidence="4" id="KW-1185">Reference proteome</keyword>
<dbReference type="PANTHER" id="PTHR15071">
    <property type="entry name" value="MANNOSE-6-PHOSPHATE RECEPTOR FAMILY MEMBER"/>
    <property type="match status" value="1"/>
</dbReference>
<evidence type="ECO:0000256" key="1">
    <source>
        <dbReference type="SAM" id="Phobius"/>
    </source>
</evidence>
<reference evidence="3 4" key="1">
    <citation type="journal article" date="2019" name="Mol. Ecol. Resour.">
        <title>Chromosome-level genome assembly of Triplophysa tibetana, a fish adapted to the harsh high-altitude environment of the Tibetan Plateau.</title>
        <authorList>
            <person name="Yang X."/>
            <person name="Liu H."/>
            <person name="Ma Z."/>
            <person name="Zou Y."/>
            <person name="Zou M."/>
            <person name="Mao Y."/>
            <person name="Li X."/>
            <person name="Wang H."/>
            <person name="Chen T."/>
            <person name="Wang W."/>
            <person name="Yang R."/>
        </authorList>
    </citation>
    <scope>NUCLEOTIDE SEQUENCE [LARGE SCALE GENOMIC DNA]</scope>
    <source>
        <strain evidence="3">TTIB1903HZAU</strain>
        <tissue evidence="3">Muscle</tissue>
    </source>
</reference>
<sequence length="226" mass="24550">MFLSVLTAVCLHSLILRVITAIPPEVKQSGCIKVNRCKCLMRDGSGIIDLGSVAGEDGFIHRLEPVTPAVPGNTEVLVSFSPCVPFSEPEDFTVTDCTDVAACVTTREPHTVVHYQCSVNPSITHIQSFSVDAPLQIWVKSPCACPNACTLVDVGPGTIFLIILCLSAAAYFLIGTCGLRAFRSSNGVQMTPEHSVWCMVCYHLNDRPRDRPKKALIKKKRGHALI</sequence>
<feature type="chain" id="PRO_5023016467" evidence="2">
    <location>
        <begin position="22"/>
        <end position="226"/>
    </location>
</feature>
<evidence type="ECO:0000313" key="3">
    <source>
        <dbReference type="EMBL" id="KAA0714443.1"/>
    </source>
</evidence>